<dbReference type="Gene3D" id="3.40.50.1240">
    <property type="entry name" value="Phosphoglycerate mutase-like"/>
    <property type="match status" value="1"/>
</dbReference>
<dbReference type="SUPFAM" id="SSF53254">
    <property type="entry name" value="Phosphoglycerate mutase-like"/>
    <property type="match status" value="1"/>
</dbReference>
<comment type="caution">
    <text evidence="2">The sequence shown here is derived from an EMBL/GenBank/DDBJ whole genome shotgun (WGS) entry which is preliminary data.</text>
</comment>
<dbReference type="PANTHER" id="PTHR46517">
    <property type="entry name" value="FRUCTOSE-2,6-BISPHOSPHATASE TIGAR"/>
    <property type="match status" value="1"/>
</dbReference>
<dbReference type="InterPro" id="IPR001345">
    <property type="entry name" value="PG/BPGM_mutase_AS"/>
</dbReference>
<keyword evidence="3" id="KW-1185">Reference proteome</keyword>
<gene>
    <name evidence="2" type="ORF">J2S03_000147</name>
</gene>
<dbReference type="PANTHER" id="PTHR46517:SF1">
    <property type="entry name" value="FRUCTOSE-2,6-BISPHOSPHATASE TIGAR"/>
    <property type="match status" value="1"/>
</dbReference>
<evidence type="ECO:0000256" key="1">
    <source>
        <dbReference type="ARBA" id="ARBA00022801"/>
    </source>
</evidence>
<dbReference type="InterPro" id="IPR013078">
    <property type="entry name" value="His_Pase_superF_clade-1"/>
</dbReference>
<reference evidence="2 3" key="1">
    <citation type="submission" date="2023-07" db="EMBL/GenBank/DDBJ databases">
        <title>Genomic Encyclopedia of Type Strains, Phase IV (KMG-IV): sequencing the most valuable type-strain genomes for metagenomic binning, comparative biology and taxonomic classification.</title>
        <authorList>
            <person name="Goeker M."/>
        </authorList>
    </citation>
    <scope>NUCLEOTIDE SEQUENCE [LARGE SCALE GENOMIC DNA]</scope>
    <source>
        <strain evidence="2 3">DSM 4006</strain>
    </source>
</reference>
<dbReference type="CDD" id="cd07067">
    <property type="entry name" value="HP_PGM_like"/>
    <property type="match status" value="1"/>
</dbReference>
<proteinExistence type="predicted"/>
<dbReference type="InterPro" id="IPR051695">
    <property type="entry name" value="Phosphoglycerate_Mutase"/>
</dbReference>
<dbReference type="InterPro" id="IPR029033">
    <property type="entry name" value="His_PPase_superfam"/>
</dbReference>
<evidence type="ECO:0000313" key="3">
    <source>
        <dbReference type="Proteomes" id="UP001232973"/>
    </source>
</evidence>
<organism evidence="2 3">
    <name type="scientific">Alicyclobacillus cycloheptanicus</name>
    <dbReference type="NCBI Taxonomy" id="1457"/>
    <lineage>
        <taxon>Bacteria</taxon>
        <taxon>Bacillati</taxon>
        <taxon>Bacillota</taxon>
        <taxon>Bacilli</taxon>
        <taxon>Bacillales</taxon>
        <taxon>Alicyclobacillaceae</taxon>
        <taxon>Alicyclobacillus</taxon>
    </lineage>
</organism>
<dbReference type="RefSeq" id="WP_274455747.1">
    <property type="nucleotide sequence ID" value="NZ_CP067097.1"/>
</dbReference>
<keyword evidence="1" id="KW-0378">Hydrolase</keyword>
<name>A0ABT9XEV0_9BACL</name>
<evidence type="ECO:0000313" key="2">
    <source>
        <dbReference type="EMBL" id="MDQ0188343.1"/>
    </source>
</evidence>
<dbReference type="SMART" id="SM00855">
    <property type="entry name" value="PGAM"/>
    <property type="match status" value="1"/>
</dbReference>
<protein>
    <submittedName>
        <fullName evidence="2">Broad specificity phosphatase PhoE</fullName>
    </submittedName>
</protein>
<dbReference type="Proteomes" id="UP001232973">
    <property type="component" value="Unassembled WGS sequence"/>
</dbReference>
<accession>A0ABT9XEV0</accession>
<dbReference type="EMBL" id="JAUSTP010000001">
    <property type="protein sequence ID" value="MDQ0188343.1"/>
    <property type="molecule type" value="Genomic_DNA"/>
</dbReference>
<sequence>MLELWMVRHGETDWNRAEKVQGWTDVPLNETGRMQAKRLSEQLTGIPFLAIFSSDLQRARTTAMTLQAGVGAPLYIDKRLRERGFGAAEGMNRHEVRARFENGVPDEEPLTSLQSRAAAFLADMGQQYAAGRILCVTHGGFIRTLLHLTGVADIPPILNTSVTRLHFDGVSWMVPVISAAAHLESPASTAGSDANAGGSGAPA</sequence>
<dbReference type="Pfam" id="PF00300">
    <property type="entry name" value="His_Phos_1"/>
    <property type="match status" value="1"/>
</dbReference>
<dbReference type="PROSITE" id="PS00175">
    <property type="entry name" value="PG_MUTASE"/>
    <property type="match status" value="1"/>
</dbReference>